<dbReference type="SMART" id="SM00917">
    <property type="entry name" value="LeuA_dimer"/>
    <property type="match status" value="1"/>
</dbReference>
<dbReference type="Proteomes" id="UP000317158">
    <property type="component" value="Unassembled WGS sequence"/>
</dbReference>
<sequence length="510" mass="56022">MEKNIKPPEQVKIFDTTLRDGEQTPGVSFSENVKIKIARQLDKLGVDIIEAGFPSSTEEERNTVRKISSLGLNSEICGLARIIKGDIDACIDADVDIVHLFVSTSDVQIKSTIKKDKDEILKISQDLVEYVKDHGIKCLFSAMDATRTDKDYLIEIYKTVEDVGVDIINVPDTVGISTPFKMYDLILEISSKIKVPIDVHCHNDFGLAIGNTIAAVLAGAKEVQVTINGIGERAGNASAAEVIMALHAIYGIKTNIKTKYLFETSKMVESFTGIKIPPNYPIVGNNAFSHESGIHAQGIIEDSRSFEPGIISPEMVGHRRRLVLGKHTGRHTVKKMLEEYGLYVDDNALKEITNIIKTLSEKGKKINDTELLAITESVIGSLPKEEQYIKIDEFSVMTGNKITPTAVLKAVVNNKIKIGANFGVGPVDAILKVIQEIIESNIRLKNFKINAITGGSDALAEVTIEVEDERGYNVTTTSAREDIVMASVDAYISAINHLMIKRKIDKNSNI</sequence>
<evidence type="ECO:0000313" key="15">
    <source>
        <dbReference type="Proteomes" id="UP000317158"/>
    </source>
</evidence>
<comment type="pathway">
    <text evidence="3">Amino-acid biosynthesis; L-leucine biosynthesis; L-leucine from 3-methyl-2-oxobutanoate: step 1/4.</text>
</comment>
<evidence type="ECO:0000256" key="2">
    <source>
        <dbReference type="ARBA" id="ARBA00003715"/>
    </source>
</evidence>
<dbReference type="Gene3D" id="1.10.238.260">
    <property type="match status" value="1"/>
</dbReference>
<dbReference type="Gene3D" id="3.30.160.270">
    <property type="match status" value="1"/>
</dbReference>
<comment type="function">
    <text evidence="2">Catalyzes the condensation of the acetyl group of acetyl-CoA with 3-methyl-2-oxobutanoate (2-oxoisovalerate) to form 3-carboxy-3-hydroxy-4-methylpentanoate (2-isopropylmalate).</text>
</comment>
<evidence type="ECO:0000256" key="4">
    <source>
        <dbReference type="ARBA" id="ARBA00006154"/>
    </source>
</evidence>
<evidence type="ECO:0000256" key="3">
    <source>
        <dbReference type="ARBA" id="ARBA00004689"/>
    </source>
</evidence>
<evidence type="ECO:0000256" key="6">
    <source>
        <dbReference type="ARBA" id="ARBA00022430"/>
    </source>
</evidence>
<feature type="domain" description="Pyruvate carboxyltransferase" evidence="13">
    <location>
        <begin position="11"/>
        <end position="262"/>
    </location>
</feature>
<dbReference type="InterPro" id="IPR050073">
    <property type="entry name" value="2-IPM_HCS-like"/>
</dbReference>
<reference evidence="14 15" key="1">
    <citation type="journal article" date="2019" name="Nat. Microbiol.">
        <title>Wide diversity of methane and short-chain alkane metabolisms in uncultured archaea.</title>
        <authorList>
            <person name="Borrel G."/>
            <person name="Adam P.S."/>
            <person name="McKay L.J."/>
            <person name="Chen L.X."/>
            <person name="Sierra-Garcia I.N."/>
            <person name="Sieber C.M."/>
            <person name="Letourneur Q."/>
            <person name="Ghozlane A."/>
            <person name="Andersen G.L."/>
            <person name="Li W.J."/>
            <person name="Hallam S.J."/>
            <person name="Muyzer G."/>
            <person name="de Oliveira V.M."/>
            <person name="Inskeep W.P."/>
            <person name="Banfield J.F."/>
            <person name="Gribaldo S."/>
        </authorList>
    </citation>
    <scope>NUCLEOTIDE SEQUENCE [LARGE SCALE GENOMIC DNA]</scope>
    <source>
        <strain evidence="14">NM1a</strain>
    </source>
</reference>
<dbReference type="AlphaFoldDB" id="A0A520KTX8"/>
<evidence type="ECO:0000256" key="7">
    <source>
        <dbReference type="ARBA" id="ARBA00022605"/>
    </source>
</evidence>
<dbReference type="NCBIfam" id="TIGR02090">
    <property type="entry name" value="LEU1_arch"/>
    <property type="match status" value="1"/>
</dbReference>
<dbReference type="GO" id="GO:0019298">
    <property type="term" value="P:coenzyme B biosynthetic process"/>
    <property type="evidence" value="ECO:0007669"/>
    <property type="project" value="TreeGrafter"/>
</dbReference>
<accession>A0A520KTX8</accession>
<dbReference type="PROSITE" id="PS00815">
    <property type="entry name" value="AIPM_HOMOCIT_SYNTH_1"/>
    <property type="match status" value="1"/>
</dbReference>
<dbReference type="Pfam" id="PF08502">
    <property type="entry name" value="LeuA_dimer"/>
    <property type="match status" value="1"/>
</dbReference>
<keyword evidence="7" id="KW-0028">Amino-acid biosynthesis</keyword>
<dbReference type="GO" id="GO:0003852">
    <property type="term" value="F:2-isopropylmalate synthase activity"/>
    <property type="evidence" value="ECO:0007669"/>
    <property type="project" value="UniProtKB-EC"/>
</dbReference>
<dbReference type="GO" id="GO:0009098">
    <property type="term" value="P:L-leucine biosynthetic process"/>
    <property type="evidence" value="ECO:0007669"/>
    <property type="project" value="UniProtKB-KW"/>
</dbReference>
<dbReference type="PANTHER" id="PTHR10277:SF9">
    <property type="entry name" value="2-ISOPROPYLMALATE SYNTHASE 1, CHLOROPLASTIC-RELATED"/>
    <property type="match status" value="1"/>
</dbReference>
<evidence type="ECO:0000256" key="12">
    <source>
        <dbReference type="RuleBase" id="RU003523"/>
    </source>
</evidence>
<evidence type="ECO:0000256" key="9">
    <source>
        <dbReference type="ARBA" id="ARBA00023304"/>
    </source>
</evidence>
<comment type="similarity">
    <text evidence="4 12">Belongs to the alpha-IPM synthase/homocitrate synthase family.</text>
</comment>
<dbReference type="InterPro" id="IPR054691">
    <property type="entry name" value="LeuA/HCS_post-cat"/>
</dbReference>
<dbReference type="FunFam" id="3.20.20.70:FF:000010">
    <property type="entry name" value="2-isopropylmalate synthase"/>
    <property type="match status" value="1"/>
</dbReference>
<dbReference type="PROSITE" id="PS50991">
    <property type="entry name" value="PYR_CT"/>
    <property type="match status" value="1"/>
</dbReference>
<dbReference type="FunFam" id="1.10.238.260:FF:000001">
    <property type="entry name" value="2-isopropylmalate synthase"/>
    <property type="match status" value="1"/>
</dbReference>
<protein>
    <recommendedName>
        <fullName evidence="5">2-isopropylmalate synthase</fullName>
        <ecNumber evidence="5">2.3.3.13</ecNumber>
    </recommendedName>
    <alternativeName>
        <fullName evidence="10">Alpha-IPM synthase</fullName>
    </alternativeName>
    <alternativeName>
        <fullName evidence="11">Alpha-isopropylmalate synthase</fullName>
    </alternativeName>
</protein>
<evidence type="ECO:0000259" key="13">
    <source>
        <dbReference type="PROSITE" id="PS50991"/>
    </source>
</evidence>
<dbReference type="CDD" id="cd07940">
    <property type="entry name" value="DRE_TIM_IPMS"/>
    <property type="match status" value="1"/>
</dbReference>
<dbReference type="NCBIfam" id="NF002085">
    <property type="entry name" value="PRK00915.1-2"/>
    <property type="match status" value="1"/>
</dbReference>
<evidence type="ECO:0000256" key="11">
    <source>
        <dbReference type="ARBA" id="ARBA00030312"/>
    </source>
</evidence>
<dbReference type="InterPro" id="IPR011830">
    <property type="entry name" value="LEU1_arch"/>
</dbReference>
<dbReference type="InterPro" id="IPR036230">
    <property type="entry name" value="LeuA_allosteric_dom_sf"/>
</dbReference>
<keyword evidence="9" id="KW-0100">Branched-chain amino acid biosynthesis</keyword>
<evidence type="ECO:0000313" key="14">
    <source>
        <dbReference type="EMBL" id="RZN65543.1"/>
    </source>
</evidence>
<dbReference type="Pfam" id="PF00682">
    <property type="entry name" value="HMGL-like"/>
    <property type="match status" value="1"/>
</dbReference>
<dbReference type="Pfam" id="PF22617">
    <property type="entry name" value="HCS_D2"/>
    <property type="match status" value="1"/>
</dbReference>
<dbReference type="PROSITE" id="PS00816">
    <property type="entry name" value="AIPM_HOMOCIT_SYNTH_2"/>
    <property type="match status" value="1"/>
</dbReference>
<dbReference type="InterPro" id="IPR000891">
    <property type="entry name" value="PYR_CT"/>
</dbReference>
<gene>
    <name evidence="14" type="ORF">EF806_01250</name>
</gene>
<organism evidence="14 15">
    <name type="scientific">Methanoliparum thermophilum</name>
    <dbReference type="NCBI Taxonomy" id="2491083"/>
    <lineage>
        <taxon>Archaea</taxon>
        <taxon>Methanobacteriati</taxon>
        <taxon>Methanobacteriota</taxon>
        <taxon>Candidatus Methanoliparia</taxon>
        <taxon>Candidatus Methanoliparales</taxon>
        <taxon>Candidatus Methanoliparaceae</taxon>
        <taxon>Candidatus Methanoliparum</taxon>
    </lineage>
</organism>
<name>A0A520KTX8_METT2</name>
<evidence type="ECO:0000256" key="1">
    <source>
        <dbReference type="ARBA" id="ARBA00000064"/>
    </source>
</evidence>
<evidence type="ECO:0000256" key="5">
    <source>
        <dbReference type="ARBA" id="ARBA00012973"/>
    </source>
</evidence>
<dbReference type="SUPFAM" id="SSF51569">
    <property type="entry name" value="Aldolase"/>
    <property type="match status" value="1"/>
</dbReference>
<keyword evidence="8 12" id="KW-0808">Transferase</keyword>
<dbReference type="InterPro" id="IPR013785">
    <property type="entry name" value="Aldolase_TIM"/>
</dbReference>
<comment type="caution">
    <text evidence="14">The sequence shown here is derived from an EMBL/GenBank/DDBJ whole genome shotgun (WGS) entry which is preliminary data.</text>
</comment>
<dbReference type="EC" id="2.3.3.13" evidence="5"/>
<proteinExistence type="inferred from homology"/>
<evidence type="ECO:0000256" key="10">
    <source>
        <dbReference type="ARBA" id="ARBA00029993"/>
    </source>
</evidence>
<keyword evidence="6" id="KW-0432">Leucine biosynthesis</keyword>
<dbReference type="Gene3D" id="3.20.20.70">
    <property type="entry name" value="Aldolase class I"/>
    <property type="match status" value="1"/>
</dbReference>
<dbReference type="InterPro" id="IPR013709">
    <property type="entry name" value="2-isopropylmalate_synth_dimer"/>
</dbReference>
<dbReference type="EMBL" id="RXIF01000002">
    <property type="protein sequence ID" value="RZN65543.1"/>
    <property type="molecule type" value="Genomic_DNA"/>
</dbReference>
<dbReference type="PANTHER" id="PTHR10277">
    <property type="entry name" value="HOMOCITRATE SYNTHASE-RELATED"/>
    <property type="match status" value="1"/>
</dbReference>
<dbReference type="InterPro" id="IPR002034">
    <property type="entry name" value="AIPM/Hcit_synth_CS"/>
</dbReference>
<evidence type="ECO:0000256" key="8">
    <source>
        <dbReference type="ARBA" id="ARBA00022679"/>
    </source>
</evidence>
<dbReference type="FunFam" id="3.30.160.270:FF:000003">
    <property type="entry name" value="2-isopropylmalate synthase"/>
    <property type="match status" value="1"/>
</dbReference>
<comment type="catalytic activity">
    <reaction evidence="1">
        <text>3-methyl-2-oxobutanoate + acetyl-CoA + H2O = (2S)-2-isopropylmalate + CoA + H(+)</text>
        <dbReference type="Rhea" id="RHEA:21524"/>
        <dbReference type="ChEBI" id="CHEBI:1178"/>
        <dbReference type="ChEBI" id="CHEBI:11851"/>
        <dbReference type="ChEBI" id="CHEBI:15377"/>
        <dbReference type="ChEBI" id="CHEBI:15378"/>
        <dbReference type="ChEBI" id="CHEBI:57287"/>
        <dbReference type="ChEBI" id="CHEBI:57288"/>
        <dbReference type="EC" id="2.3.3.13"/>
    </reaction>
</comment>
<dbReference type="SUPFAM" id="SSF110921">
    <property type="entry name" value="2-isopropylmalate synthase LeuA, allosteric (dimerisation) domain"/>
    <property type="match status" value="1"/>
</dbReference>